<organism evidence="2 3">
    <name type="scientific">Trapa incisa</name>
    <dbReference type="NCBI Taxonomy" id="236973"/>
    <lineage>
        <taxon>Eukaryota</taxon>
        <taxon>Viridiplantae</taxon>
        <taxon>Streptophyta</taxon>
        <taxon>Embryophyta</taxon>
        <taxon>Tracheophyta</taxon>
        <taxon>Spermatophyta</taxon>
        <taxon>Magnoliopsida</taxon>
        <taxon>eudicotyledons</taxon>
        <taxon>Gunneridae</taxon>
        <taxon>Pentapetalae</taxon>
        <taxon>rosids</taxon>
        <taxon>malvids</taxon>
        <taxon>Myrtales</taxon>
        <taxon>Lythraceae</taxon>
        <taxon>Trapa</taxon>
    </lineage>
</organism>
<keyword evidence="1" id="KW-1133">Transmembrane helix</keyword>
<sequence>MKAEAELREHRQDALFPYAGQARPSIVQDLRRDLGLSGYLITKTKPALEAHSKLFHVTKHHQQSLHQRSKALIMILVGINGSTTLTFHSIYQWP</sequence>
<dbReference type="EMBL" id="JAXIOK010000015">
    <property type="protein sequence ID" value="KAK4754055.1"/>
    <property type="molecule type" value="Genomic_DNA"/>
</dbReference>
<comment type="caution">
    <text evidence="2">The sequence shown here is derived from an EMBL/GenBank/DDBJ whole genome shotgun (WGS) entry which is preliminary data.</text>
</comment>
<evidence type="ECO:0000256" key="1">
    <source>
        <dbReference type="SAM" id="Phobius"/>
    </source>
</evidence>
<proteinExistence type="predicted"/>
<evidence type="ECO:0000313" key="2">
    <source>
        <dbReference type="EMBL" id="KAK4754055.1"/>
    </source>
</evidence>
<keyword evidence="1" id="KW-0472">Membrane</keyword>
<dbReference type="Proteomes" id="UP001345219">
    <property type="component" value="Chromosome 2"/>
</dbReference>
<keyword evidence="1" id="KW-0812">Transmembrane</keyword>
<protein>
    <submittedName>
        <fullName evidence="2">Uncharacterized protein</fullName>
    </submittedName>
</protein>
<gene>
    <name evidence="2" type="ORF">SAY87_002159</name>
</gene>
<accession>A0AAN7PYU2</accession>
<keyword evidence="3" id="KW-1185">Reference proteome</keyword>
<evidence type="ECO:0000313" key="3">
    <source>
        <dbReference type="Proteomes" id="UP001345219"/>
    </source>
</evidence>
<dbReference type="AlphaFoldDB" id="A0AAN7PYU2"/>
<reference evidence="2 3" key="1">
    <citation type="journal article" date="2023" name="Hortic Res">
        <title>Pangenome of water caltrop reveals structural variations and asymmetric subgenome divergence after allopolyploidization.</title>
        <authorList>
            <person name="Zhang X."/>
            <person name="Chen Y."/>
            <person name="Wang L."/>
            <person name="Yuan Y."/>
            <person name="Fang M."/>
            <person name="Shi L."/>
            <person name="Lu R."/>
            <person name="Comes H.P."/>
            <person name="Ma Y."/>
            <person name="Chen Y."/>
            <person name="Huang G."/>
            <person name="Zhou Y."/>
            <person name="Zheng Z."/>
            <person name="Qiu Y."/>
        </authorList>
    </citation>
    <scope>NUCLEOTIDE SEQUENCE [LARGE SCALE GENOMIC DNA]</scope>
    <source>
        <tissue evidence="2">Roots</tissue>
    </source>
</reference>
<name>A0AAN7PYU2_9MYRT</name>
<feature type="transmembrane region" description="Helical" evidence="1">
    <location>
        <begin position="71"/>
        <end position="91"/>
    </location>
</feature>